<sequence length="223" mass="25180">MFKKVLIAEDLDSISQTIIQTLENLSITDIQHVKYCDDAMLKIKKSLAENEPFDLLISDLSFKQDHRESKLVNGEELIAAVKKIQPTIKTIVFSIEDKSFKINSLFNNLEIDAYVIKGRNSIKELEKAIQSIYNGNSRILLPETNINTITEKSIIEIEAYDISLLKLLSKGLIINEIASEFKKSGILPNGNSSIEKRLNKLKTYFKANNNVHLIALAKDMGLI</sequence>
<dbReference type="PROSITE" id="PS50110">
    <property type="entry name" value="RESPONSE_REGULATORY"/>
    <property type="match status" value="1"/>
</dbReference>
<comment type="caution">
    <text evidence="3">The sequence shown here is derived from an EMBL/GenBank/DDBJ whole genome shotgun (WGS) entry which is preliminary data.</text>
</comment>
<protein>
    <submittedName>
        <fullName evidence="3">Response regulator</fullName>
    </submittedName>
</protein>
<dbReference type="InterPro" id="IPR001789">
    <property type="entry name" value="Sig_transdc_resp-reg_receiver"/>
</dbReference>
<dbReference type="EMBL" id="JBCFQK010000035">
    <property type="protein sequence ID" value="MFA9195857.1"/>
    <property type="molecule type" value="Genomic_DNA"/>
</dbReference>
<evidence type="ECO:0000259" key="2">
    <source>
        <dbReference type="PROSITE" id="PS50110"/>
    </source>
</evidence>
<dbReference type="Gene3D" id="3.40.50.2300">
    <property type="match status" value="1"/>
</dbReference>
<name>A0ABV4TSI7_9FLAO</name>
<feature type="modified residue" description="4-aspartylphosphate" evidence="1">
    <location>
        <position position="59"/>
    </location>
</feature>
<accession>A0ABV4TSI7</accession>
<reference evidence="3 4" key="1">
    <citation type="submission" date="2024-04" db="EMBL/GenBank/DDBJ databases">
        <title>New Clade of Flavobacterium.</title>
        <authorList>
            <person name="Matos L."/>
            <person name="Proenca D.N."/>
            <person name="Fransisco R.M."/>
            <person name="Chung A.P."/>
            <person name="Maccario L."/>
            <person name="Sorensen S.J."/>
            <person name="Morais P.V."/>
        </authorList>
    </citation>
    <scope>NUCLEOTIDE SEQUENCE [LARGE SCALE GENOMIC DNA]</scope>
    <source>
        <strain evidence="3 4">FBOR7N2.3</strain>
    </source>
</reference>
<dbReference type="SUPFAM" id="SSF52172">
    <property type="entry name" value="CheY-like"/>
    <property type="match status" value="1"/>
</dbReference>
<dbReference type="RefSeq" id="WP_373393285.1">
    <property type="nucleotide sequence ID" value="NZ_JBCFQJ010000033.1"/>
</dbReference>
<feature type="domain" description="Response regulatory" evidence="2">
    <location>
        <begin position="4"/>
        <end position="132"/>
    </location>
</feature>
<keyword evidence="1" id="KW-0597">Phosphoprotein</keyword>
<keyword evidence="4" id="KW-1185">Reference proteome</keyword>
<evidence type="ECO:0000256" key="1">
    <source>
        <dbReference type="PROSITE-ProRule" id="PRU00169"/>
    </source>
</evidence>
<evidence type="ECO:0000313" key="4">
    <source>
        <dbReference type="Proteomes" id="UP001574170"/>
    </source>
</evidence>
<dbReference type="InterPro" id="IPR011006">
    <property type="entry name" value="CheY-like_superfamily"/>
</dbReference>
<gene>
    <name evidence="3" type="ORF">AAGV33_15705</name>
</gene>
<evidence type="ECO:0000313" key="3">
    <source>
        <dbReference type="EMBL" id="MFA9195857.1"/>
    </source>
</evidence>
<organism evidence="3 4">
    <name type="scientific">Flavobacterium magnesitis</name>
    <dbReference type="NCBI Taxonomy" id="3138077"/>
    <lineage>
        <taxon>Bacteria</taxon>
        <taxon>Pseudomonadati</taxon>
        <taxon>Bacteroidota</taxon>
        <taxon>Flavobacteriia</taxon>
        <taxon>Flavobacteriales</taxon>
        <taxon>Flavobacteriaceae</taxon>
        <taxon>Flavobacterium</taxon>
    </lineage>
</organism>
<dbReference type="Proteomes" id="UP001574170">
    <property type="component" value="Unassembled WGS sequence"/>
</dbReference>
<proteinExistence type="predicted"/>